<dbReference type="Pfam" id="PF04299">
    <property type="entry name" value="FMN_bind_2"/>
    <property type="match status" value="1"/>
</dbReference>
<dbReference type="RefSeq" id="WP_170140027.1">
    <property type="nucleotide sequence ID" value="NZ_CP016353.1"/>
</dbReference>
<dbReference type="PANTHER" id="PTHR35802">
    <property type="entry name" value="PROTEASE SYNTHASE AND SPORULATION PROTEIN PAI 2"/>
    <property type="match status" value="1"/>
</dbReference>
<dbReference type="Gene3D" id="2.30.110.10">
    <property type="entry name" value="Electron Transport, Fmn-binding Protein, Chain A"/>
    <property type="match status" value="1"/>
</dbReference>
<keyword evidence="2" id="KW-1185">Reference proteome</keyword>
<gene>
    <name evidence="1" type="ORF">SAMN05421630_101760</name>
</gene>
<evidence type="ECO:0000313" key="2">
    <source>
        <dbReference type="Proteomes" id="UP000199494"/>
    </source>
</evidence>
<sequence length="212" mass="23229">MHEFARYTAASTADEIGLVRRNPFALVVSAKPGEAPVGTHVPVIFPHGRAIPDSWDEVTLLGHLARVNPQWRDFAAASEVLLVFTGPDGYVSPTAYGYTPSVPTWNYAAVHLTGTVELIESRAATLDVVESTVLALESARDPAWDMTSSRDRFASLVEHVVAFRFRVRAARSVFKLSQDMPADVRERVREDVGETAPAGAALAELMHRYDPD</sequence>
<dbReference type="PIRSF" id="PIRSF010372">
    <property type="entry name" value="PaiB"/>
    <property type="match status" value="1"/>
</dbReference>
<dbReference type="Proteomes" id="UP000199494">
    <property type="component" value="Unassembled WGS sequence"/>
</dbReference>
<reference evidence="1 2" key="1">
    <citation type="submission" date="2016-10" db="EMBL/GenBank/DDBJ databases">
        <authorList>
            <person name="de Groot N.N."/>
        </authorList>
    </citation>
    <scope>NUCLEOTIDE SEQUENCE [LARGE SCALE GENOMIC DNA]</scope>
    <source>
        <strain evidence="1 2">CGMCC 4.5506</strain>
    </source>
</reference>
<name>A0A1G6JMM2_9PSEU</name>
<proteinExistence type="predicted"/>
<dbReference type="SUPFAM" id="SSF50475">
    <property type="entry name" value="FMN-binding split barrel"/>
    <property type="match status" value="1"/>
</dbReference>
<dbReference type="EMBL" id="FMZE01000001">
    <property type="protein sequence ID" value="SDC19216.1"/>
    <property type="molecule type" value="Genomic_DNA"/>
</dbReference>
<protein>
    <submittedName>
        <fullName evidence="1">Transcriptional regulator</fullName>
    </submittedName>
</protein>
<accession>A0A1G6JMM2</accession>
<dbReference type="STRING" id="530584.SAMN05421630_101760"/>
<dbReference type="AlphaFoldDB" id="A0A1G6JMM2"/>
<dbReference type="InterPro" id="IPR012349">
    <property type="entry name" value="Split_barrel_FMN-bd"/>
</dbReference>
<organism evidence="1 2">
    <name type="scientific">Prauserella marina</name>
    <dbReference type="NCBI Taxonomy" id="530584"/>
    <lineage>
        <taxon>Bacteria</taxon>
        <taxon>Bacillati</taxon>
        <taxon>Actinomycetota</taxon>
        <taxon>Actinomycetes</taxon>
        <taxon>Pseudonocardiales</taxon>
        <taxon>Pseudonocardiaceae</taxon>
        <taxon>Prauserella</taxon>
    </lineage>
</organism>
<dbReference type="PANTHER" id="PTHR35802:SF1">
    <property type="entry name" value="PROTEASE SYNTHASE AND SPORULATION PROTEIN PAI 2"/>
    <property type="match status" value="1"/>
</dbReference>
<dbReference type="InterPro" id="IPR007396">
    <property type="entry name" value="TR_PAI2-type"/>
</dbReference>
<evidence type="ECO:0000313" key="1">
    <source>
        <dbReference type="EMBL" id="SDC19216.1"/>
    </source>
</evidence>